<dbReference type="Pfam" id="PF10704">
    <property type="entry name" value="DUF2508"/>
    <property type="match status" value="1"/>
</dbReference>
<dbReference type="EMBL" id="QQRQ01000011">
    <property type="protein sequence ID" value="RFT06361.1"/>
    <property type="molecule type" value="Genomic_DNA"/>
</dbReference>
<evidence type="ECO:0000313" key="2">
    <source>
        <dbReference type="EMBL" id="RFT06361.1"/>
    </source>
</evidence>
<reference evidence="2 3" key="1">
    <citation type="submission" date="2018-07" db="EMBL/GenBank/DDBJ databases">
        <title>GABA Modulating Bacteria of the Human Gut Microbiota.</title>
        <authorList>
            <person name="Strandwitz P."/>
            <person name="Kim K.H."/>
            <person name="Terekhova D."/>
            <person name="Liu J.K."/>
            <person name="Sharma A."/>
            <person name="Levering J."/>
            <person name="Mcdonald D."/>
            <person name="Dietrich D."/>
            <person name="Ramadhar T.R."/>
            <person name="Lekbua A."/>
            <person name="Mroue N."/>
            <person name="Liston C."/>
            <person name="Stewart E.J."/>
            <person name="Dubin M.J."/>
            <person name="Zengler K."/>
            <person name="Knight R."/>
            <person name="Gilbert J.A."/>
            <person name="Clardy J."/>
            <person name="Lewis K."/>
        </authorList>
    </citation>
    <scope>NUCLEOTIDE SEQUENCE [LARGE SCALE GENOMIC DNA]</scope>
    <source>
        <strain evidence="2 3">KLE1738</strain>
    </source>
</reference>
<comment type="caution">
    <text evidence="2">The sequence shown here is derived from an EMBL/GenBank/DDBJ whole genome shotgun (WGS) entry which is preliminary data.</text>
</comment>
<sequence length="70" mass="7975">MAKSSPPTQAQSLRRHLEETSRDLAAAQAGFDQTADRDLLEYYLYEISALRAKHTYLLRQMKSLETEATS</sequence>
<feature type="compositionally biased region" description="Polar residues" evidence="1">
    <location>
        <begin position="1"/>
        <end position="12"/>
    </location>
</feature>
<dbReference type="RefSeq" id="WP_021919318.1">
    <property type="nucleotide sequence ID" value="NZ_CAKXKJ010000028.1"/>
</dbReference>
<dbReference type="GeneID" id="97995605"/>
<dbReference type="AlphaFoldDB" id="A0A3E2B2Z9"/>
<evidence type="ECO:0000256" key="1">
    <source>
        <dbReference type="SAM" id="MobiDB-lite"/>
    </source>
</evidence>
<feature type="region of interest" description="Disordered" evidence="1">
    <location>
        <begin position="1"/>
        <end position="21"/>
    </location>
</feature>
<proteinExistence type="predicted"/>
<name>A0A3E2B2Z9_9FIRM</name>
<organism evidence="2 3">
    <name type="scientific">Evtepia gabavorous</name>
    <dbReference type="NCBI Taxonomy" id="2211183"/>
    <lineage>
        <taxon>Bacteria</taxon>
        <taxon>Bacillati</taxon>
        <taxon>Bacillota</taxon>
        <taxon>Clostridia</taxon>
        <taxon>Eubacteriales</taxon>
        <taxon>Evtepia</taxon>
    </lineage>
</organism>
<keyword evidence="3" id="KW-1185">Reference proteome</keyword>
<gene>
    <name evidence="2" type="ORF">DV520_07665</name>
</gene>
<dbReference type="InterPro" id="IPR019644">
    <property type="entry name" value="DUF2508"/>
</dbReference>
<evidence type="ECO:0000313" key="3">
    <source>
        <dbReference type="Proteomes" id="UP000260649"/>
    </source>
</evidence>
<dbReference type="Proteomes" id="UP000260649">
    <property type="component" value="Unassembled WGS sequence"/>
</dbReference>
<accession>A0A3E2B2Z9</accession>
<dbReference type="OrthoDB" id="1809893at2"/>
<protein>
    <submittedName>
        <fullName evidence="2">DUF2508 family protein</fullName>
    </submittedName>
</protein>